<feature type="region of interest" description="Disordered" evidence="1">
    <location>
        <begin position="1"/>
        <end position="25"/>
    </location>
</feature>
<dbReference type="Pfam" id="PF12697">
    <property type="entry name" value="Abhydrolase_6"/>
    <property type="match status" value="1"/>
</dbReference>
<proteinExistence type="predicted"/>
<evidence type="ECO:0000256" key="1">
    <source>
        <dbReference type="SAM" id="MobiDB-lite"/>
    </source>
</evidence>
<accession>L9YXI6</accession>
<dbReference type="InterPro" id="IPR053145">
    <property type="entry name" value="AB_hydrolase_Est10"/>
</dbReference>
<dbReference type="PANTHER" id="PTHR43265">
    <property type="entry name" value="ESTERASE ESTD"/>
    <property type="match status" value="1"/>
</dbReference>
<gene>
    <name evidence="3" type="ORF">C486_15979</name>
</gene>
<evidence type="ECO:0000313" key="4">
    <source>
        <dbReference type="Proteomes" id="UP000011592"/>
    </source>
</evidence>
<dbReference type="Gene3D" id="3.10.450.590">
    <property type="match status" value="1"/>
</dbReference>
<dbReference type="Proteomes" id="UP000011592">
    <property type="component" value="Unassembled WGS sequence"/>
</dbReference>
<comment type="caution">
    <text evidence="3">The sequence shown here is derived from an EMBL/GenBank/DDBJ whole genome shotgun (WGS) entry which is preliminary data.</text>
</comment>
<protein>
    <recommendedName>
        <fullName evidence="2">AB hydrolase-1 domain-containing protein</fullName>
    </recommendedName>
</protein>
<evidence type="ECO:0000259" key="2">
    <source>
        <dbReference type="Pfam" id="PF12697"/>
    </source>
</evidence>
<keyword evidence="4" id="KW-1185">Reference proteome</keyword>
<feature type="domain" description="AB hydrolase-1" evidence="2">
    <location>
        <begin position="166"/>
        <end position="406"/>
    </location>
</feature>
<dbReference type="PANTHER" id="PTHR43265:SF1">
    <property type="entry name" value="ESTERASE ESTD"/>
    <property type="match status" value="1"/>
</dbReference>
<dbReference type="Gene3D" id="3.40.50.1820">
    <property type="entry name" value="alpha/beta hydrolase"/>
    <property type="match status" value="1"/>
</dbReference>
<evidence type="ECO:0000313" key="3">
    <source>
        <dbReference type="EMBL" id="ELY77618.1"/>
    </source>
</evidence>
<reference evidence="3 4" key="1">
    <citation type="journal article" date="2014" name="PLoS Genet.">
        <title>Phylogenetically driven sequencing of extremely halophilic archaea reveals strategies for static and dynamic osmo-response.</title>
        <authorList>
            <person name="Becker E.A."/>
            <person name="Seitzer P.M."/>
            <person name="Tritt A."/>
            <person name="Larsen D."/>
            <person name="Krusor M."/>
            <person name="Yao A.I."/>
            <person name="Wu D."/>
            <person name="Madern D."/>
            <person name="Eisen J.A."/>
            <person name="Darling A.E."/>
            <person name="Facciotti M.T."/>
        </authorList>
    </citation>
    <scope>NUCLEOTIDE SEQUENCE [LARGE SCALE GENOMIC DNA]</scope>
    <source>
        <strain evidence="3 4">JCM 14663</strain>
    </source>
</reference>
<dbReference type="InterPro" id="IPR000073">
    <property type="entry name" value="AB_hydrolase_1"/>
</dbReference>
<dbReference type="AlphaFoldDB" id="L9YXI6"/>
<name>L9YXI6_9EURY</name>
<dbReference type="PATRIC" id="fig|1230459.4.peg.3188"/>
<dbReference type="EMBL" id="AOIJ01000061">
    <property type="protein sequence ID" value="ELY77618.1"/>
    <property type="molecule type" value="Genomic_DNA"/>
</dbReference>
<dbReference type="SUPFAM" id="SSF53474">
    <property type="entry name" value="alpha/beta-Hydrolases"/>
    <property type="match status" value="1"/>
</dbReference>
<dbReference type="GO" id="GO:0052689">
    <property type="term" value="F:carboxylic ester hydrolase activity"/>
    <property type="evidence" value="ECO:0007669"/>
    <property type="project" value="TreeGrafter"/>
</dbReference>
<sequence>MAGCTDFLSQESDGEQGTDANRSEPVTDVAMSFVNDLADARFESALKRFAPSVREEIGVGQLEQIWLGYTAVGGAFDGIAATEETVMSGHDTIDVTMAFDHGEHGLRLVFDAESRIFEFAFNDAYERPTYVDPSAVDERDIDLETDECSLGGTVTTPSNGDNVPGVVLVHGSGKANRDVQQVATRMFKDLADGLATQGIATLRYDKRTHTCEVAPADHTLDRVTVDDALVAIERLRTVDGVDGDRIVVAGHSMGGMAAPRIADRDGNLAGVAGLAAPARPFHEMVLDQLEHQATVGDRTWEGMSERYEEWSDDVARIRDGDYDPDEIIVGLPGALWASLESYDHIEVAGKLDAPLLFLQGDRDYQVTVEDDLELWRSELGDRSVPEFKTYDGLNHLLMPGEGPAVVFESFVRNNVAERVVDDFVGWIDDV</sequence>
<dbReference type="InterPro" id="IPR029058">
    <property type="entry name" value="AB_hydrolase_fold"/>
</dbReference>
<organism evidence="3 4">
    <name type="scientific">Natrinema gari JCM 14663</name>
    <dbReference type="NCBI Taxonomy" id="1230459"/>
    <lineage>
        <taxon>Archaea</taxon>
        <taxon>Methanobacteriati</taxon>
        <taxon>Methanobacteriota</taxon>
        <taxon>Stenosarchaea group</taxon>
        <taxon>Halobacteria</taxon>
        <taxon>Halobacteriales</taxon>
        <taxon>Natrialbaceae</taxon>
        <taxon>Natrinema</taxon>
    </lineage>
</organism>